<dbReference type="Pfam" id="PF01826">
    <property type="entry name" value="TIL"/>
    <property type="match status" value="3"/>
</dbReference>
<evidence type="ECO:0000256" key="5">
    <source>
        <dbReference type="SAM" id="SignalP"/>
    </source>
</evidence>
<dbReference type="GO" id="GO:0004867">
    <property type="term" value="F:serine-type endopeptidase inhibitor activity"/>
    <property type="evidence" value="ECO:0007669"/>
    <property type="project" value="UniProtKB-KW"/>
</dbReference>
<feature type="chain" id="PRO_5041219282" description="TIL domain-containing protein" evidence="5">
    <location>
        <begin position="21"/>
        <end position="197"/>
    </location>
</feature>
<dbReference type="InterPro" id="IPR036084">
    <property type="entry name" value="Ser_inhib-like_sf"/>
</dbReference>
<dbReference type="FunFam" id="2.10.25.10:FF:000055">
    <property type="entry name" value="alpha-tectorin isoform X1"/>
    <property type="match status" value="1"/>
</dbReference>
<evidence type="ECO:0000256" key="3">
    <source>
        <dbReference type="ARBA" id="ARBA00022900"/>
    </source>
</evidence>
<dbReference type="Gene3D" id="2.10.25.10">
    <property type="entry name" value="Laminin"/>
    <property type="match status" value="3"/>
</dbReference>
<feature type="domain" description="TIL" evidence="6">
    <location>
        <begin position="83"/>
        <end position="137"/>
    </location>
</feature>
<gene>
    <name evidence="7" type="ORF">Zmor_011464</name>
</gene>
<sequence length="197" mass="21498">MDCSLLIFFAVLLSLEQINGEVQCPPNEKPGCESACAPTCQNKSPPDVCTEQCVNSCICIKGYIREGPGGKCVPEACEGVPICKEHEQFTTCRHLCPEICNQTEIVYCILLCRGSGCNCAEGYVRTKDGDCIPNTYCRLNCEKNAVYNACGTACPPTCTEPQKTCGKQCVRGCFCKKNYVIDDNTGRCIKKVNCPKC</sequence>
<dbReference type="PANTHER" id="PTHR23259">
    <property type="entry name" value="RIDDLE"/>
    <property type="match status" value="1"/>
</dbReference>
<evidence type="ECO:0000256" key="1">
    <source>
        <dbReference type="ARBA" id="ARBA00007611"/>
    </source>
</evidence>
<feature type="domain" description="TIL" evidence="6">
    <location>
        <begin position="24"/>
        <end position="75"/>
    </location>
</feature>
<dbReference type="AlphaFoldDB" id="A0AA38IQZ1"/>
<evidence type="ECO:0000256" key="2">
    <source>
        <dbReference type="ARBA" id="ARBA00022690"/>
    </source>
</evidence>
<protein>
    <recommendedName>
        <fullName evidence="6">TIL domain-containing protein</fullName>
    </recommendedName>
</protein>
<dbReference type="SUPFAM" id="SSF57567">
    <property type="entry name" value="Serine protease inhibitors"/>
    <property type="match status" value="3"/>
</dbReference>
<evidence type="ECO:0000259" key="6">
    <source>
        <dbReference type="Pfam" id="PF01826"/>
    </source>
</evidence>
<keyword evidence="4" id="KW-1015">Disulfide bond</keyword>
<evidence type="ECO:0000313" key="8">
    <source>
        <dbReference type="Proteomes" id="UP001168821"/>
    </source>
</evidence>
<accession>A0AA38IQZ1</accession>
<dbReference type="Proteomes" id="UP001168821">
    <property type="component" value="Unassembled WGS sequence"/>
</dbReference>
<feature type="domain" description="TIL" evidence="6">
    <location>
        <begin position="141"/>
        <end position="194"/>
    </location>
</feature>
<keyword evidence="5" id="KW-0732">Signal</keyword>
<organism evidence="7 8">
    <name type="scientific">Zophobas morio</name>
    <dbReference type="NCBI Taxonomy" id="2755281"/>
    <lineage>
        <taxon>Eukaryota</taxon>
        <taxon>Metazoa</taxon>
        <taxon>Ecdysozoa</taxon>
        <taxon>Arthropoda</taxon>
        <taxon>Hexapoda</taxon>
        <taxon>Insecta</taxon>
        <taxon>Pterygota</taxon>
        <taxon>Neoptera</taxon>
        <taxon>Endopterygota</taxon>
        <taxon>Coleoptera</taxon>
        <taxon>Polyphaga</taxon>
        <taxon>Cucujiformia</taxon>
        <taxon>Tenebrionidae</taxon>
        <taxon>Zophobas</taxon>
    </lineage>
</organism>
<dbReference type="CDD" id="cd19941">
    <property type="entry name" value="TIL"/>
    <property type="match status" value="3"/>
</dbReference>
<reference evidence="7" key="1">
    <citation type="journal article" date="2023" name="G3 (Bethesda)">
        <title>Whole genome assemblies of Zophobas morio and Tenebrio molitor.</title>
        <authorList>
            <person name="Kaur S."/>
            <person name="Stinson S.A."/>
            <person name="diCenzo G.C."/>
        </authorList>
    </citation>
    <scope>NUCLEOTIDE SEQUENCE</scope>
    <source>
        <strain evidence="7">QUZm001</strain>
    </source>
</reference>
<evidence type="ECO:0000313" key="7">
    <source>
        <dbReference type="EMBL" id="KAJ3659793.1"/>
    </source>
</evidence>
<keyword evidence="2" id="KW-0646">Protease inhibitor</keyword>
<evidence type="ECO:0000256" key="4">
    <source>
        <dbReference type="ARBA" id="ARBA00023157"/>
    </source>
</evidence>
<dbReference type="EMBL" id="JALNTZ010000003">
    <property type="protein sequence ID" value="KAJ3659793.1"/>
    <property type="molecule type" value="Genomic_DNA"/>
</dbReference>
<name>A0AA38IQZ1_9CUCU</name>
<feature type="signal peptide" evidence="5">
    <location>
        <begin position="1"/>
        <end position="20"/>
    </location>
</feature>
<keyword evidence="3" id="KW-0722">Serine protease inhibitor</keyword>
<dbReference type="InterPro" id="IPR051368">
    <property type="entry name" value="SerProtInhib-TIL_Domain"/>
</dbReference>
<proteinExistence type="inferred from homology"/>
<dbReference type="PANTHER" id="PTHR23259:SF70">
    <property type="entry name" value="ACCESSORY GLAND PROTEIN ACP62F-RELATED"/>
    <property type="match status" value="1"/>
</dbReference>
<keyword evidence="8" id="KW-1185">Reference proteome</keyword>
<comment type="caution">
    <text evidence="7">The sequence shown here is derived from an EMBL/GenBank/DDBJ whole genome shotgun (WGS) entry which is preliminary data.</text>
</comment>
<comment type="similarity">
    <text evidence="1">Belongs to the serine protease inhibitor-like (TIL domain-containing) family.</text>
</comment>
<dbReference type="InterPro" id="IPR002919">
    <property type="entry name" value="TIL_dom"/>
</dbReference>